<comment type="caution">
    <text evidence="5">The sequence shown here is derived from an EMBL/GenBank/DDBJ whole genome shotgun (WGS) entry which is preliminary data.</text>
</comment>
<gene>
    <name evidence="5" type="ORF">FC69_GL001793</name>
</gene>
<protein>
    <submittedName>
        <fullName evidence="5">Uncharacterized protein</fullName>
    </submittedName>
</protein>
<dbReference type="Proteomes" id="UP000051264">
    <property type="component" value="Unassembled WGS sequence"/>
</dbReference>
<dbReference type="InterPro" id="IPR026345">
    <property type="entry name" value="Adh_isopep-form_adh_dom"/>
</dbReference>
<feature type="signal peptide" evidence="2">
    <location>
        <begin position="1"/>
        <end position="19"/>
    </location>
</feature>
<feature type="compositionally biased region" description="Polar residues" evidence="1">
    <location>
        <begin position="1163"/>
        <end position="1174"/>
    </location>
</feature>
<dbReference type="AlphaFoldDB" id="A0A0R1RPK5"/>
<dbReference type="EMBL" id="AZEX01000054">
    <property type="protein sequence ID" value="KRL59167.1"/>
    <property type="molecule type" value="Genomic_DNA"/>
</dbReference>
<feature type="region of interest" description="Disordered" evidence="1">
    <location>
        <begin position="56"/>
        <end position="92"/>
    </location>
</feature>
<evidence type="ECO:0000256" key="2">
    <source>
        <dbReference type="SAM" id="SignalP"/>
    </source>
</evidence>
<proteinExistence type="predicted"/>
<dbReference type="InterPro" id="IPR027994">
    <property type="entry name" value="WxL_dom"/>
</dbReference>
<evidence type="ECO:0000256" key="1">
    <source>
        <dbReference type="SAM" id="MobiDB-lite"/>
    </source>
</evidence>
<dbReference type="eggNOG" id="COG1361">
    <property type="taxonomic scope" value="Bacteria"/>
</dbReference>
<evidence type="ECO:0000313" key="6">
    <source>
        <dbReference type="Proteomes" id="UP000051264"/>
    </source>
</evidence>
<dbReference type="Gene3D" id="2.60.40.740">
    <property type="match status" value="1"/>
</dbReference>
<keyword evidence="2" id="KW-0732">Signal</keyword>
<feature type="domain" description="WxL" evidence="3">
    <location>
        <begin position="1075"/>
        <end position="1275"/>
    </location>
</feature>
<evidence type="ECO:0000259" key="4">
    <source>
        <dbReference type="Pfam" id="PF17998"/>
    </source>
</evidence>
<feature type="compositionally biased region" description="Low complexity" evidence="1">
    <location>
        <begin position="56"/>
        <end position="83"/>
    </location>
</feature>
<organism evidence="5 6">
    <name type="scientific">Latilactobacillus fuchuensis DSM 14340 = JCM 11249</name>
    <dbReference type="NCBI Taxonomy" id="1423747"/>
    <lineage>
        <taxon>Bacteria</taxon>
        <taxon>Bacillati</taxon>
        <taxon>Bacillota</taxon>
        <taxon>Bacilli</taxon>
        <taxon>Lactobacillales</taxon>
        <taxon>Lactobacillaceae</taxon>
        <taxon>Latilactobacillus</taxon>
    </lineage>
</organism>
<sequence length="1275" mass="138567">MTVMLLLLTIGQTVIPAFAGSTKRSASDASQLSSTIDYSKALSNSSSLSEVVANSQTSSQSSATTSSSQPSSKASVGQSTTSSKDSKTSAKKAAKTAASQSIMLKATETPIGTSAFPDYSNSLMGQERVISVDPVTTNEEIPAGDSAFPKFIPGVSTIDLSHMVNKSGVSGINAKTGFVSGNISSRPWLDNTEDHYITFGRVMNYTDAKGNAHSIDIREEFMQFEKRGWYLGTKVFGSNASWQFGTGIITDPATGTTANGAMFTTSQTLDADMFMPEYKDLTTTPIPTNFKIVNDTPNNDQYQYNQPVTIKLKFIDHDTQQPIKVSGFITLSDMDHRDYIDFDNSSNIKNIYTTNTSILKGTMAGTGATIVNQLGNWDYSDSSKPTNTSKETGTIDYPKKGMPIDKYLNPVIVNEFGADKWVYQLSLLENASGQDPIKDKDMNAWTTVVYEDTDELSYRINDTGKLSFLPTAIVPVAFTAPVKSGDEATYSSAWDDKNIEYDMTTMLPYRGGAFDLPNPNNYDEDTSHDTFKPAAKFVLSDPVDQNLTVKTVKTVKIFDDTNTEATDDFTITKTDGKVIATAKDTFLSDESNYAKAYTMKITTTVVTGADLSGYEQVDTPAATAQNKTYAKIPNTGHLTVIKKAGATEETLDSNEAYGYVKTDKVPQQKATVKQEIKNDANDSTWQAAETDGEVGDKIDYRFTVKSDAANTDKLTKAKIQSLSDNSSDLTLVPGSLKVQIDSATATAGDESQFNKSSSVDIGDMAADTQATVTYQMTVTNNVTADKDVINEGSLFATNLDNLIDKTHILPANDTTLHLKKQRATIDQLSQTVENITTSTKPVTETDGSIDDVVRYTFRAHVKAIEGATLKKFTLTTQENDTSHTDADGALAADADQNDLEYQVIGDRTWHKLPDSALKAVAGGVQITLPDDEVNLRNGNSIAIRYSKSIKTLPAETKYLYNDGTIGDAKANYTRIKPLSDGKITVRYLDRESDMANPTTVSSEVTYVGKIGTKLLDSTTKPDATGSSPKTISGWTVVDYTGDTDLPNATYYQAAKNNPVFAAGDQVITYRYEKKALSLVVPTHWYFGAYGPSDTEQTYYLKAKDQVNGKTQPYELQVRDYYGVNSWSVDATQSTQFKTTKDVNGNRQTLTGAQLQFKNGTVLTNQSTGSDAANPTTKTKAAGDKDTLTSKSNFNLDVGSPLTGIMSYEKAGHYADVNNGDADDTTYDNPGTGEWHYQFGTDSTKDTSIGLHVPSGTKRYEADYATTITWNLNLVP</sequence>
<reference evidence="5 6" key="1">
    <citation type="journal article" date="2015" name="Genome Announc.">
        <title>Expanding the biotechnology potential of lactobacilli through comparative genomics of 213 strains and associated genera.</title>
        <authorList>
            <person name="Sun Z."/>
            <person name="Harris H.M."/>
            <person name="McCann A."/>
            <person name="Guo C."/>
            <person name="Argimon S."/>
            <person name="Zhang W."/>
            <person name="Yang X."/>
            <person name="Jeffery I.B."/>
            <person name="Cooney J.C."/>
            <person name="Kagawa T.F."/>
            <person name="Liu W."/>
            <person name="Song Y."/>
            <person name="Salvetti E."/>
            <person name="Wrobel A."/>
            <person name="Rasinkangas P."/>
            <person name="Parkhill J."/>
            <person name="Rea M.C."/>
            <person name="O'Sullivan O."/>
            <person name="Ritari J."/>
            <person name="Douillard F.P."/>
            <person name="Paul Ross R."/>
            <person name="Yang R."/>
            <person name="Briner A.E."/>
            <person name="Felis G.E."/>
            <person name="de Vos W.M."/>
            <person name="Barrangou R."/>
            <person name="Klaenhammer T.R."/>
            <person name="Caufield P.W."/>
            <person name="Cui Y."/>
            <person name="Zhang H."/>
            <person name="O'Toole P.W."/>
        </authorList>
    </citation>
    <scope>NUCLEOTIDE SEQUENCE [LARGE SCALE GENOMIC DNA]</scope>
    <source>
        <strain evidence="5 6">DSM 14340</strain>
    </source>
</reference>
<feature type="domain" description="Adhesin isopeptide-forming adherence" evidence="4">
    <location>
        <begin position="530"/>
        <end position="627"/>
    </location>
</feature>
<accession>A0A0R1RPK5</accession>
<evidence type="ECO:0000259" key="3">
    <source>
        <dbReference type="Pfam" id="PF13731"/>
    </source>
</evidence>
<dbReference type="Pfam" id="PF13731">
    <property type="entry name" value="WxL"/>
    <property type="match status" value="1"/>
</dbReference>
<dbReference type="Pfam" id="PF17998">
    <property type="entry name" value="AgI_II_C2"/>
    <property type="match status" value="1"/>
</dbReference>
<evidence type="ECO:0000313" key="5">
    <source>
        <dbReference type="EMBL" id="KRL59167.1"/>
    </source>
</evidence>
<feature type="region of interest" description="Disordered" evidence="1">
    <location>
        <begin position="1163"/>
        <end position="1184"/>
    </location>
</feature>
<dbReference type="PATRIC" id="fig|1423747.3.peg.1822"/>
<feature type="chain" id="PRO_5006410122" evidence="2">
    <location>
        <begin position="20"/>
        <end position="1275"/>
    </location>
</feature>
<dbReference type="STRING" id="1423747.FC69_GL001793"/>
<name>A0A0R1RPK5_9LACO</name>